<feature type="domain" description="PUB" evidence="1">
    <location>
        <begin position="37"/>
        <end position="104"/>
    </location>
</feature>
<accession>A0A8J4CX69</accession>
<dbReference type="SUPFAM" id="SSF143503">
    <property type="entry name" value="PUG domain-like"/>
    <property type="match status" value="1"/>
</dbReference>
<protein>
    <recommendedName>
        <fullName evidence="1">PUB domain-containing protein</fullName>
    </recommendedName>
</protein>
<dbReference type="Pfam" id="PF09409">
    <property type="entry name" value="PUB"/>
    <property type="match status" value="1"/>
</dbReference>
<dbReference type="Proteomes" id="UP000747110">
    <property type="component" value="Unassembled WGS sequence"/>
</dbReference>
<gene>
    <name evidence="2" type="ORF">Vretifemale_18466</name>
</gene>
<keyword evidence="3" id="KW-1185">Reference proteome</keyword>
<evidence type="ECO:0000313" key="2">
    <source>
        <dbReference type="EMBL" id="GIL90688.1"/>
    </source>
</evidence>
<dbReference type="AlphaFoldDB" id="A0A8J4CX69"/>
<dbReference type="EMBL" id="BNCP01000059">
    <property type="protein sequence ID" value="GIL90688.1"/>
    <property type="molecule type" value="Genomic_DNA"/>
</dbReference>
<evidence type="ECO:0000313" key="3">
    <source>
        <dbReference type="Proteomes" id="UP000747110"/>
    </source>
</evidence>
<dbReference type="Gene3D" id="1.20.58.2190">
    <property type="match status" value="1"/>
</dbReference>
<sequence>MLDASTSGQDVRTCRKLLCALLWAVQANAHKGGALWTALGLLGRLTGNIVSCGNTVEKYRVVKKSNPKIQEALQVAHGGEAVLLAAGFVERPAGGDTLVFPAPGPEGEPDMRPLIAINSKIHQLVSRKGFTGMARDSDDTGSTTRSRHAGLPGFRYQHEIFECSCCGRPINDGSDRLVTRKHDAPRGEFRCEWLV</sequence>
<proteinExistence type="predicted"/>
<dbReference type="CDD" id="cd09212">
    <property type="entry name" value="PUB"/>
    <property type="match status" value="1"/>
</dbReference>
<dbReference type="InterPro" id="IPR018997">
    <property type="entry name" value="PUB_domain"/>
</dbReference>
<dbReference type="OrthoDB" id="30336at2759"/>
<name>A0A8J4CX69_9CHLO</name>
<dbReference type="InterPro" id="IPR036339">
    <property type="entry name" value="PUB-like_dom_sf"/>
</dbReference>
<reference evidence="2" key="1">
    <citation type="journal article" date="2021" name="Proc. Natl. Acad. Sci. U.S.A.">
        <title>Three genomes in the algal genus Volvox reveal the fate of a haploid sex-determining region after a transition to homothallism.</title>
        <authorList>
            <person name="Yamamoto K."/>
            <person name="Hamaji T."/>
            <person name="Kawai-Toyooka H."/>
            <person name="Matsuzaki R."/>
            <person name="Takahashi F."/>
            <person name="Nishimura Y."/>
            <person name="Kawachi M."/>
            <person name="Noguchi H."/>
            <person name="Minakuchi Y."/>
            <person name="Umen J.G."/>
            <person name="Toyoda A."/>
            <person name="Nozaki H."/>
        </authorList>
    </citation>
    <scope>NUCLEOTIDE SEQUENCE</scope>
    <source>
        <strain evidence="2">NIES-3786</strain>
    </source>
</reference>
<organism evidence="2 3">
    <name type="scientific">Volvox reticuliferus</name>
    <dbReference type="NCBI Taxonomy" id="1737510"/>
    <lineage>
        <taxon>Eukaryota</taxon>
        <taxon>Viridiplantae</taxon>
        <taxon>Chlorophyta</taxon>
        <taxon>core chlorophytes</taxon>
        <taxon>Chlorophyceae</taxon>
        <taxon>CS clade</taxon>
        <taxon>Chlamydomonadales</taxon>
        <taxon>Volvocaceae</taxon>
        <taxon>Volvox</taxon>
    </lineage>
</organism>
<comment type="caution">
    <text evidence="2">The sequence shown here is derived from an EMBL/GenBank/DDBJ whole genome shotgun (WGS) entry which is preliminary data.</text>
</comment>
<evidence type="ECO:0000259" key="1">
    <source>
        <dbReference type="Pfam" id="PF09409"/>
    </source>
</evidence>